<evidence type="ECO:0000256" key="9">
    <source>
        <dbReference type="SAM" id="MobiDB-lite"/>
    </source>
</evidence>
<evidence type="ECO:0000256" key="10">
    <source>
        <dbReference type="SAM" id="Phobius"/>
    </source>
</evidence>
<evidence type="ECO:0000256" key="7">
    <source>
        <dbReference type="ARBA" id="ARBA00023303"/>
    </source>
</evidence>
<protein>
    <recommendedName>
        <fullName evidence="11">Potassium channel domain-containing protein</fullName>
    </recommendedName>
</protein>
<feature type="compositionally biased region" description="Basic and acidic residues" evidence="9">
    <location>
        <begin position="300"/>
        <end position="309"/>
    </location>
</feature>
<feature type="transmembrane region" description="Helical" evidence="10">
    <location>
        <begin position="192"/>
        <end position="213"/>
    </location>
</feature>
<evidence type="ECO:0000313" key="12">
    <source>
        <dbReference type="EMBL" id="CAL8088997.1"/>
    </source>
</evidence>
<feature type="transmembrane region" description="Helical" evidence="10">
    <location>
        <begin position="22"/>
        <end position="42"/>
    </location>
</feature>
<feature type="domain" description="Potassium channel" evidence="11">
    <location>
        <begin position="105"/>
        <end position="165"/>
    </location>
</feature>
<keyword evidence="2 8" id="KW-0813">Transport</keyword>
<dbReference type="PRINTS" id="PR01333">
    <property type="entry name" value="2POREKCHANEL"/>
</dbReference>
<comment type="subcellular location">
    <subcellularLocation>
        <location evidence="1">Membrane</location>
        <topology evidence="1">Multi-pass membrane protein</topology>
    </subcellularLocation>
</comment>
<keyword evidence="7 8" id="KW-0407">Ion channel</keyword>
<evidence type="ECO:0000256" key="6">
    <source>
        <dbReference type="ARBA" id="ARBA00023136"/>
    </source>
</evidence>
<evidence type="ECO:0000256" key="2">
    <source>
        <dbReference type="ARBA" id="ARBA00022448"/>
    </source>
</evidence>
<dbReference type="Proteomes" id="UP001642540">
    <property type="component" value="Unassembled WGS sequence"/>
</dbReference>
<keyword evidence="4 10" id="KW-1133">Transmembrane helix</keyword>
<evidence type="ECO:0000259" key="11">
    <source>
        <dbReference type="Pfam" id="PF07885"/>
    </source>
</evidence>
<dbReference type="InterPro" id="IPR003280">
    <property type="entry name" value="2pore_dom_K_chnl"/>
</dbReference>
<evidence type="ECO:0000256" key="4">
    <source>
        <dbReference type="ARBA" id="ARBA00022989"/>
    </source>
</evidence>
<dbReference type="EMBL" id="CAXLJM020000023">
    <property type="protein sequence ID" value="CAL8088997.1"/>
    <property type="molecule type" value="Genomic_DNA"/>
</dbReference>
<dbReference type="Gene3D" id="1.10.287.70">
    <property type="match status" value="1"/>
</dbReference>
<dbReference type="SUPFAM" id="SSF81324">
    <property type="entry name" value="Voltage-gated potassium channels"/>
    <property type="match status" value="2"/>
</dbReference>
<proteinExistence type="inferred from homology"/>
<feature type="transmembrane region" description="Helical" evidence="10">
    <location>
        <begin position="143"/>
        <end position="172"/>
    </location>
</feature>
<feature type="region of interest" description="Disordered" evidence="9">
    <location>
        <begin position="290"/>
        <end position="309"/>
    </location>
</feature>
<comment type="caution">
    <text evidence="12">The sequence shown here is derived from an EMBL/GenBank/DDBJ whole genome shotgun (WGS) entry which is preliminary data.</text>
</comment>
<accession>A0ABP1Q721</accession>
<feature type="transmembrane region" description="Helical" evidence="10">
    <location>
        <begin position="220"/>
        <end position="239"/>
    </location>
</feature>
<dbReference type="PANTHER" id="PTHR11003">
    <property type="entry name" value="POTASSIUM CHANNEL, SUBFAMILY K"/>
    <property type="match status" value="1"/>
</dbReference>
<gene>
    <name evidence="12" type="ORF">ODALV1_LOCUS7229</name>
</gene>
<evidence type="ECO:0000256" key="1">
    <source>
        <dbReference type="ARBA" id="ARBA00004141"/>
    </source>
</evidence>
<evidence type="ECO:0000256" key="3">
    <source>
        <dbReference type="ARBA" id="ARBA00022692"/>
    </source>
</evidence>
<sequence length="309" mass="34679">MAEEDIERTIKKAQLRKATKDLLIRLFILFLLSAAGGFLFRWAEGTTELEYKCGVKKVRRDFVDNLWQSSRFMNEDDWKSVARRRLLKFEDELHAAYESGMDADSGTKTWNFMNAVFYSMTIITTIGYGHISPITFTGQLFTMLYALIGIPIFTIVVGNAGKVMTLALKLYLTSSSETRKAYTVDDEFNVPLKTGLSILTMYSLIGTAAFAYIESEWGIFSSFYFVFITTSTVGFGDYFPSNPVVAVMSSLYFVFGLALCSMVLGLIQETLDAPINNLTKKTAFILGMGPEPIETNRSTSESEEHIKGD</sequence>
<keyword evidence="6 10" id="KW-0472">Membrane</keyword>
<keyword evidence="13" id="KW-1185">Reference proteome</keyword>
<evidence type="ECO:0000256" key="8">
    <source>
        <dbReference type="RuleBase" id="RU003857"/>
    </source>
</evidence>
<feature type="domain" description="Potassium channel" evidence="11">
    <location>
        <begin position="198"/>
        <end position="271"/>
    </location>
</feature>
<dbReference type="Pfam" id="PF07885">
    <property type="entry name" value="Ion_trans_2"/>
    <property type="match status" value="2"/>
</dbReference>
<dbReference type="InterPro" id="IPR013099">
    <property type="entry name" value="K_chnl_dom"/>
</dbReference>
<keyword evidence="3 8" id="KW-0812">Transmembrane</keyword>
<evidence type="ECO:0000256" key="5">
    <source>
        <dbReference type="ARBA" id="ARBA00023065"/>
    </source>
</evidence>
<comment type="similarity">
    <text evidence="8">Belongs to the two pore domain potassium channel (TC 1.A.1.8) family.</text>
</comment>
<dbReference type="PANTHER" id="PTHR11003:SF335">
    <property type="entry name" value="POTASSIUM CHANNEL DOMAIN-CONTAINING PROTEIN"/>
    <property type="match status" value="1"/>
</dbReference>
<name>A0ABP1Q721_9HEXA</name>
<feature type="transmembrane region" description="Helical" evidence="10">
    <location>
        <begin position="112"/>
        <end position="131"/>
    </location>
</feature>
<feature type="transmembrane region" description="Helical" evidence="10">
    <location>
        <begin position="245"/>
        <end position="267"/>
    </location>
</feature>
<keyword evidence="5 8" id="KW-0406">Ion transport</keyword>
<evidence type="ECO:0000313" key="13">
    <source>
        <dbReference type="Proteomes" id="UP001642540"/>
    </source>
</evidence>
<organism evidence="12 13">
    <name type="scientific">Orchesella dallaii</name>
    <dbReference type="NCBI Taxonomy" id="48710"/>
    <lineage>
        <taxon>Eukaryota</taxon>
        <taxon>Metazoa</taxon>
        <taxon>Ecdysozoa</taxon>
        <taxon>Arthropoda</taxon>
        <taxon>Hexapoda</taxon>
        <taxon>Collembola</taxon>
        <taxon>Entomobryomorpha</taxon>
        <taxon>Entomobryoidea</taxon>
        <taxon>Orchesellidae</taxon>
        <taxon>Orchesellinae</taxon>
        <taxon>Orchesella</taxon>
    </lineage>
</organism>
<reference evidence="12 13" key="1">
    <citation type="submission" date="2024-08" db="EMBL/GenBank/DDBJ databases">
        <authorList>
            <person name="Cucini C."/>
            <person name="Frati F."/>
        </authorList>
    </citation>
    <scope>NUCLEOTIDE SEQUENCE [LARGE SCALE GENOMIC DNA]</scope>
</reference>